<dbReference type="Pfam" id="PF13374">
    <property type="entry name" value="TPR_10"/>
    <property type="match status" value="1"/>
</dbReference>
<dbReference type="Gene3D" id="1.25.40.10">
    <property type="entry name" value="Tetratricopeptide repeat domain"/>
    <property type="match status" value="2"/>
</dbReference>
<feature type="chain" id="PRO_5037859953" evidence="6">
    <location>
        <begin position="21"/>
        <end position="606"/>
    </location>
</feature>
<dbReference type="PROSITE" id="PS51257">
    <property type="entry name" value="PROKAR_LIPOPROTEIN"/>
    <property type="match status" value="1"/>
</dbReference>
<dbReference type="InterPro" id="IPR016032">
    <property type="entry name" value="Sig_transdc_resp-reg_C-effctor"/>
</dbReference>
<proteinExistence type="predicted"/>
<keyword evidence="5" id="KW-1133">Transmembrane helix</keyword>
<accession>A0A967AGU3</accession>
<evidence type="ECO:0000313" key="8">
    <source>
        <dbReference type="EMBL" id="NGZ90226.1"/>
    </source>
</evidence>
<dbReference type="Proteomes" id="UP000643701">
    <property type="component" value="Unassembled WGS sequence"/>
</dbReference>
<dbReference type="AlphaFoldDB" id="A0A967AGU3"/>
<feature type="signal peptide" evidence="6">
    <location>
        <begin position="1"/>
        <end position="20"/>
    </location>
</feature>
<keyword evidence="4" id="KW-0175">Coiled coil</keyword>
<dbReference type="InterPro" id="IPR000792">
    <property type="entry name" value="Tscrpt_reg_LuxR_C"/>
</dbReference>
<dbReference type="InterPro" id="IPR036388">
    <property type="entry name" value="WH-like_DNA-bd_sf"/>
</dbReference>
<evidence type="ECO:0000256" key="2">
    <source>
        <dbReference type="ARBA" id="ARBA00022803"/>
    </source>
</evidence>
<dbReference type="InterPro" id="IPR011990">
    <property type="entry name" value="TPR-like_helical_dom_sf"/>
</dbReference>
<feature type="transmembrane region" description="Helical" evidence="5">
    <location>
        <begin position="414"/>
        <end position="434"/>
    </location>
</feature>
<evidence type="ECO:0000256" key="5">
    <source>
        <dbReference type="SAM" id="Phobius"/>
    </source>
</evidence>
<dbReference type="SUPFAM" id="SSF46894">
    <property type="entry name" value="C-terminal effector domain of the bipartite response regulators"/>
    <property type="match status" value="1"/>
</dbReference>
<evidence type="ECO:0000256" key="4">
    <source>
        <dbReference type="SAM" id="Coils"/>
    </source>
</evidence>
<dbReference type="SMART" id="SM00421">
    <property type="entry name" value="HTH_LUXR"/>
    <property type="match status" value="1"/>
</dbReference>
<dbReference type="Gene3D" id="1.10.10.10">
    <property type="entry name" value="Winged helix-like DNA-binding domain superfamily/Winged helix DNA-binding domain"/>
    <property type="match status" value="1"/>
</dbReference>
<evidence type="ECO:0000256" key="3">
    <source>
        <dbReference type="PROSITE-ProRule" id="PRU00339"/>
    </source>
</evidence>
<dbReference type="GO" id="GO:0003677">
    <property type="term" value="F:DNA binding"/>
    <property type="evidence" value="ECO:0007669"/>
    <property type="project" value="InterPro"/>
</dbReference>
<dbReference type="SUPFAM" id="SSF48452">
    <property type="entry name" value="TPR-like"/>
    <property type="match status" value="2"/>
</dbReference>
<dbReference type="PANTHER" id="PTHR45641">
    <property type="entry name" value="TETRATRICOPEPTIDE REPEAT PROTEIN (AFU_ORTHOLOGUE AFUA_6G03870)"/>
    <property type="match status" value="1"/>
</dbReference>
<dbReference type="RefSeq" id="WP_166400477.1">
    <property type="nucleotide sequence ID" value="NZ_JAANAS010000059.1"/>
</dbReference>
<keyword evidence="2 3" id="KW-0802">TPR repeat</keyword>
<dbReference type="SMART" id="SM00028">
    <property type="entry name" value="TPR"/>
    <property type="match status" value="6"/>
</dbReference>
<dbReference type="InterPro" id="IPR019734">
    <property type="entry name" value="TPR_rpt"/>
</dbReference>
<feature type="coiled-coil region" evidence="4">
    <location>
        <begin position="438"/>
        <end position="471"/>
    </location>
</feature>
<keyword evidence="6" id="KW-0732">Signal</keyword>
<dbReference type="PANTHER" id="PTHR45641:SF19">
    <property type="entry name" value="NEPHROCYSTIN-3"/>
    <property type="match status" value="1"/>
</dbReference>
<dbReference type="EMBL" id="JAANAS010000059">
    <property type="protein sequence ID" value="NGZ90226.1"/>
    <property type="molecule type" value="Genomic_DNA"/>
</dbReference>
<evidence type="ECO:0000313" key="9">
    <source>
        <dbReference type="Proteomes" id="UP000643701"/>
    </source>
</evidence>
<protein>
    <submittedName>
        <fullName evidence="8">Tetratricopeptide repeat protein</fullName>
    </submittedName>
</protein>
<evidence type="ECO:0000256" key="1">
    <source>
        <dbReference type="ARBA" id="ARBA00022737"/>
    </source>
</evidence>
<feature type="domain" description="HTH luxR-type" evidence="7">
    <location>
        <begin position="540"/>
        <end position="597"/>
    </location>
</feature>
<gene>
    <name evidence="8" type="ORF">G7034_08165</name>
</gene>
<sequence>MKKNIYLLPFAFLMSCLSFGQENKLDLLQENAFQFIFTDQTKALDLIDSLNLENKNLLPKEQSRNLSLKGVYYGVQNELDSAAHYFQKALKIIPKEEEFYPKLVNNLAITYKKKGEYQEALSLLLDGLEVARENNNLDALQKIYSEMSSCYRAINNYNLAVEYSLKSIETENKKKQPNAKSIAFEKQKTANLYGLLGNYGFAEEIYEEIIDYFNESPYQDANVSTFLNYANALIKLDKVNEAFGYIKKAKKTLKDFKNDELFAFLKLTEANYYASINQNNKAKECYEKSLASFQQHQDNYLKTVNEYLSFLSKNNSFEEIVNLSKRVEDKDLSKFGILDLIEYKNNIGEAHENLSKFKQASVYYKTTIQLKDSLQKLENFQIAKDLQAKYQNEIIDQRNTILQERVVSETRKTLAVLGFSLAIGILLVSIIFRYRIQFRNKNKLAKALQEKLEAENELIILKDALLQQQKKELLSKSYENISLEKKIANITKKIPKIDRNTYKEIKEVKSMISPEDELNKLKFEFERLYPNFREEIHEIYPELSKNDLLFLSFIKLKFTYKEIATILSITHQSVITKKYRIVKKMKLSSEIDLYDFIINESYKSFM</sequence>
<reference evidence="8" key="1">
    <citation type="submission" date="2020-03" db="EMBL/GenBank/DDBJ databases">
        <title>Psychroflexus Maritimus sp. nov., isolate from marine sediment.</title>
        <authorList>
            <person name="Zhong Y.-L."/>
        </authorList>
    </citation>
    <scope>NUCLEOTIDE SEQUENCE</scope>
    <source>
        <strain evidence="8">C1</strain>
    </source>
</reference>
<keyword evidence="5" id="KW-0472">Membrane</keyword>
<evidence type="ECO:0000256" key="6">
    <source>
        <dbReference type="SAM" id="SignalP"/>
    </source>
</evidence>
<comment type="caution">
    <text evidence="8">The sequence shown here is derived from an EMBL/GenBank/DDBJ whole genome shotgun (WGS) entry which is preliminary data.</text>
</comment>
<name>A0A967AGU3_9FLAO</name>
<keyword evidence="5" id="KW-0812">Transmembrane</keyword>
<feature type="repeat" description="TPR" evidence="3">
    <location>
        <begin position="63"/>
        <end position="96"/>
    </location>
</feature>
<dbReference type="PROSITE" id="PS50005">
    <property type="entry name" value="TPR"/>
    <property type="match status" value="1"/>
</dbReference>
<dbReference type="GO" id="GO:0006355">
    <property type="term" value="P:regulation of DNA-templated transcription"/>
    <property type="evidence" value="ECO:0007669"/>
    <property type="project" value="InterPro"/>
</dbReference>
<evidence type="ECO:0000259" key="7">
    <source>
        <dbReference type="SMART" id="SM00421"/>
    </source>
</evidence>
<keyword evidence="9" id="KW-1185">Reference proteome</keyword>
<keyword evidence="1" id="KW-0677">Repeat</keyword>
<organism evidence="8 9">
    <name type="scientific">Psychroflexus maritimus</name>
    <dbReference type="NCBI Taxonomy" id="2714865"/>
    <lineage>
        <taxon>Bacteria</taxon>
        <taxon>Pseudomonadati</taxon>
        <taxon>Bacteroidota</taxon>
        <taxon>Flavobacteriia</taxon>
        <taxon>Flavobacteriales</taxon>
        <taxon>Flavobacteriaceae</taxon>
        <taxon>Psychroflexus</taxon>
    </lineage>
</organism>